<dbReference type="PANTHER" id="PTHR43630">
    <property type="entry name" value="POLY-BETA-1,6-N-ACETYL-D-GLUCOSAMINE SYNTHASE"/>
    <property type="match status" value="1"/>
</dbReference>
<dbReference type="InterPro" id="IPR002509">
    <property type="entry name" value="NODB_dom"/>
</dbReference>
<dbReference type="EC" id="2.4.-.-" evidence="7"/>
<keyword evidence="4" id="KW-0472">Membrane</keyword>
<dbReference type="SMART" id="SM00636">
    <property type="entry name" value="Glyco_18"/>
    <property type="match status" value="1"/>
</dbReference>
<evidence type="ECO:0000256" key="1">
    <source>
        <dbReference type="ARBA" id="ARBA00006739"/>
    </source>
</evidence>
<evidence type="ECO:0000256" key="3">
    <source>
        <dbReference type="ARBA" id="ARBA00022679"/>
    </source>
</evidence>
<dbReference type="SUPFAM" id="SSF88713">
    <property type="entry name" value="Glycoside hydrolase/deacetylase"/>
    <property type="match status" value="1"/>
</dbReference>
<evidence type="ECO:0000313" key="8">
    <source>
        <dbReference type="Proteomes" id="UP000681027"/>
    </source>
</evidence>
<keyword evidence="4" id="KW-1133">Transmembrane helix</keyword>
<dbReference type="PROSITE" id="PS51677">
    <property type="entry name" value="NODB"/>
    <property type="match status" value="1"/>
</dbReference>
<feature type="transmembrane region" description="Helical" evidence="4">
    <location>
        <begin position="29"/>
        <end position="54"/>
    </location>
</feature>
<accession>A0ABS5NZT5</accession>
<dbReference type="InterPro" id="IPR017853">
    <property type="entry name" value="GH"/>
</dbReference>
<reference evidence="7 8" key="1">
    <citation type="submission" date="2021-05" db="EMBL/GenBank/DDBJ databases">
        <title>Novel Bacillus species.</title>
        <authorList>
            <person name="Liu G."/>
        </authorList>
    </citation>
    <scope>NUCLEOTIDE SEQUENCE [LARGE SCALE GENOMIC DNA]</scope>
    <source>
        <strain evidence="7 8">FJAT-49705</strain>
    </source>
</reference>
<feature type="transmembrane region" description="Helical" evidence="4">
    <location>
        <begin position="1054"/>
        <end position="1070"/>
    </location>
</feature>
<feature type="domain" description="GH18" evidence="6">
    <location>
        <begin position="103"/>
        <end position="403"/>
    </location>
</feature>
<dbReference type="InterPro" id="IPR011330">
    <property type="entry name" value="Glyco_hydro/deAcase_b/a-brl"/>
</dbReference>
<dbReference type="Gene3D" id="3.20.20.80">
    <property type="entry name" value="Glycosidases"/>
    <property type="match status" value="1"/>
</dbReference>
<name>A0ABS5NZT5_9BACI</name>
<dbReference type="InterPro" id="IPR029044">
    <property type="entry name" value="Nucleotide-diphossugar_trans"/>
</dbReference>
<evidence type="ECO:0000256" key="4">
    <source>
        <dbReference type="SAM" id="Phobius"/>
    </source>
</evidence>
<dbReference type="InterPro" id="IPR011583">
    <property type="entry name" value="Chitinase_II/V-like_cat"/>
</dbReference>
<dbReference type="SUPFAM" id="SSF51445">
    <property type="entry name" value="(Trans)glycosidases"/>
    <property type="match status" value="1"/>
</dbReference>
<evidence type="ECO:0000256" key="2">
    <source>
        <dbReference type="ARBA" id="ARBA00022676"/>
    </source>
</evidence>
<dbReference type="Gene3D" id="3.10.50.10">
    <property type="match status" value="1"/>
</dbReference>
<evidence type="ECO:0000259" key="6">
    <source>
        <dbReference type="PROSITE" id="PS51910"/>
    </source>
</evidence>
<dbReference type="Gene3D" id="3.20.20.370">
    <property type="entry name" value="Glycoside hydrolase/deacetylase"/>
    <property type="match status" value="1"/>
</dbReference>
<dbReference type="InterPro" id="IPR029070">
    <property type="entry name" value="Chitinase_insertion_sf"/>
</dbReference>
<dbReference type="InterPro" id="IPR001173">
    <property type="entry name" value="Glyco_trans_2-like"/>
</dbReference>
<dbReference type="Pfam" id="PF00535">
    <property type="entry name" value="Glycos_transf_2"/>
    <property type="match status" value="1"/>
</dbReference>
<dbReference type="PROSITE" id="PS51910">
    <property type="entry name" value="GH18_2"/>
    <property type="match status" value="1"/>
</dbReference>
<evidence type="ECO:0000313" key="7">
    <source>
        <dbReference type="EMBL" id="MBS4192603.1"/>
    </source>
</evidence>
<sequence>MYKKNNKTNLQPEADNFIFESKTKKRWTLLIWSSVLFVVLSCLLIFFSGLGIYFNPVLPSLETKETNQMSHISPSGTNTSVQGVSLNTDATEKFLQEKMTYNNDVYAFYVNWDPNSEQSLRQNIDKIDVLVPQWFHLNANLELESDIQTEIGDLAKKNGVKVVPLINNAKNGEWNQDTIHKLLTSPEAQEKLITNLHGQIKKHGYDGINIDFENISKNDRDLLTGFMRDLYKVFHADGLSVSIDVPPANEAFDYKELEKYADQIILMSYDENVLNPGPIASSSWFKKNLSQISKDKLIVGLANYGYDWDWEKQQAGETVSFDDVTRLAETADLEIQWDDMSQTPYLKYMENNKAHEIWFMDSVTFYNQLKMSAEAGAQGVALWRLGTEDPSIWDILKGHKTEELLTVKNGGNIYSYGEGNIFRAKEDWKEGKRSLHFDDSGFITSESYVKNPKASEFERLSKPAGKEIVLTFDDGPDPEYTEDILKILKQYDIKASFFIIGKKAMLHQDIVKQIYQDGHEIGNHTFSHPNTNSISDEQLKLELNSTQRVIQSITGRSSLLYRSPYGDEEAKYMQSHFQRMQDVTKMGYITANYDIDSKDWKLRDSKAIVDNVMKQASDGDIILLHDGGGDRKATVQALPEMIEQLQSEGYQFVTISELMDESKNTIMPPVADEEKPLMQSNKLILFIISNFDHFVLILLCSAIFILVVRLLVLVWLALKHKKRVKDPKAEHSSQPFVSVIIAAYNEEKVISRTVQSILESDYPNLEVIVVDDGSKDRTSSIVSDHFFANEKVHLFHKKNGGKASAINMGIKKAEGDIMIAIDADTIISPEAISLLVRHFADDNIAAVAGNVRVGNARNLLTSWQHVEYVTGFNLEKRAFATLNCVTVVPGAIGAWRKQVIEELGYFTSDTLAEDTDMTLKILRKGYKVVIDEQAYAYTEAPKTVGDFIRQRFRWNFGTLQCFWKHKKAFGGKKHKSLGFIALPNMLLFQFIVPLFTPILDLLFILAIIFGDVNKALLVFFSYFTFDLMVCLFAFRLEKLSLKPLYTLIIQRYIYRYLILFVTWKSILAALKGKRVGWNKLKRSGDMELRKAG</sequence>
<feature type="transmembrane region" description="Helical" evidence="4">
    <location>
        <begin position="985"/>
        <end position="1009"/>
    </location>
</feature>
<keyword evidence="4" id="KW-0812">Transmembrane</keyword>
<organism evidence="7 8">
    <name type="scientific">Cytobacillus citreus</name>
    <dbReference type="NCBI Taxonomy" id="2833586"/>
    <lineage>
        <taxon>Bacteria</taxon>
        <taxon>Bacillati</taxon>
        <taxon>Bacillota</taxon>
        <taxon>Bacilli</taxon>
        <taxon>Bacillales</taxon>
        <taxon>Bacillaceae</taxon>
        <taxon>Cytobacillus</taxon>
    </lineage>
</organism>
<comment type="caution">
    <text evidence="7">The sequence shown here is derived from an EMBL/GenBank/DDBJ whole genome shotgun (WGS) entry which is preliminary data.</text>
</comment>
<feature type="transmembrane region" description="Helical" evidence="4">
    <location>
        <begin position="694"/>
        <end position="718"/>
    </location>
</feature>
<dbReference type="RefSeq" id="WP_213104059.1">
    <property type="nucleotide sequence ID" value="NZ_JAGYPM010000005.1"/>
</dbReference>
<feature type="domain" description="NodB homology" evidence="5">
    <location>
        <begin position="466"/>
        <end position="653"/>
    </location>
</feature>
<dbReference type="SUPFAM" id="SSF53448">
    <property type="entry name" value="Nucleotide-diphospho-sugar transferases"/>
    <property type="match status" value="1"/>
</dbReference>
<dbReference type="CDD" id="cd06423">
    <property type="entry name" value="CESA_like"/>
    <property type="match status" value="1"/>
</dbReference>
<dbReference type="Proteomes" id="UP000681027">
    <property type="component" value="Unassembled WGS sequence"/>
</dbReference>
<evidence type="ECO:0000259" key="5">
    <source>
        <dbReference type="PROSITE" id="PS51677"/>
    </source>
</evidence>
<protein>
    <submittedName>
        <fullName evidence="7">Glycosyltransferase</fullName>
        <ecNumber evidence="7">2.4.-.-</ecNumber>
    </submittedName>
</protein>
<dbReference type="Pfam" id="PF00704">
    <property type="entry name" value="Glyco_hydro_18"/>
    <property type="match status" value="1"/>
</dbReference>
<keyword evidence="2 7" id="KW-0328">Glycosyltransferase</keyword>
<feature type="transmembrane region" description="Helical" evidence="4">
    <location>
        <begin position="1015"/>
        <end position="1034"/>
    </location>
</feature>
<dbReference type="InterPro" id="IPR001223">
    <property type="entry name" value="Glyco_hydro18_cat"/>
</dbReference>
<dbReference type="EMBL" id="JAGYPM010000005">
    <property type="protein sequence ID" value="MBS4192603.1"/>
    <property type="molecule type" value="Genomic_DNA"/>
</dbReference>
<dbReference type="GO" id="GO:0016757">
    <property type="term" value="F:glycosyltransferase activity"/>
    <property type="evidence" value="ECO:0007669"/>
    <property type="project" value="UniProtKB-KW"/>
</dbReference>
<dbReference type="Pfam" id="PF01522">
    <property type="entry name" value="Polysacc_deac_1"/>
    <property type="match status" value="1"/>
</dbReference>
<dbReference type="PANTHER" id="PTHR43630:SF1">
    <property type="entry name" value="POLY-BETA-1,6-N-ACETYL-D-GLUCOSAMINE SYNTHASE"/>
    <property type="match status" value="1"/>
</dbReference>
<keyword evidence="3 7" id="KW-0808">Transferase</keyword>
<dbReference type="Gene3D" id="3.90.550.10">
    <property type="entry name" value="Spore Coat Polysaccharide Biosynthesis Protein SpsA, Chain A"/>
    <property type="match status" value="1"/>
</dbReference>
<gene>
    <name evidence="7" type="ORF">KHA94_20895</name>
</gene>
<proteinExistence type="inferred from homology"/>
<keyword evidence="8" id="KW-1185">Reference proteome</keyword>
<comment type="similarity">
    <text evidence="1">Belongs to the glycosyltransferase 2 family.</text>
</comment>